<organism evidence="2 3">
    <name type="scientific">Reichenbachiella faecimaris</name>
    <dbReference type="NCBI Taxonomy" id="692418"/>
    <lineage>
        <taxon>Bacteria</taxon>
        <taxon>Pseudomonadati</taxon>
        <taxon>Bacteroidota</taxon>
        <taxon>Cytophagia</taxon>
        <taxon>Cytophagales</taxon>
        <taxon>Reichenbachiellaceae</taxon>
        <taxon>Reichenbachiella</taxon>
    </lineage>
</organism>
<gene>
    <name evidence="2" type="ORF">SAMN04488029_1642</name>
</gene>
<accession>A0A1W2GBT7</accession>
<dbReference type="SUPFAM" id="SSF81901">
    <property type="entry name" value="HCP-like"/>
    <property type="match status" value="1"/>
</dbReference>
<dbReference type="RefSeq" id="WP_084372152.1">
    <property type="nucleotide sequence ID" value="NZ_FWYF01000002.1"/>
</dbReference>
<keyword evidence="1" id="KW-0732">Signal</keyword>
<sequence>MNKIKRISAMGLALLLILQTSVFAEIPENKSVEKAKEAVENGSPDDWQLLAKQAKVLLRKKKDLGTAKEWIEKSIAIKRDVSNLELMGDYYVLNNLPKQALDYYSQCSELMRQNDQSADVSYYQNKIWELKY</sequence>
<evidence type="ECO:0000256" key="1">
    <source>
        <dbReference type="SAM" id="SignalP"/>
    </source>
</evidence>
<name>A0A1W2GBT7_REIFA</name>
<proteinExistence type="predicted"/>
<evidence type="ECO:0000313" key="2">
    <source>
        <dbReference type="EMBL" id="SMD33746.1"/>
    </source>
</evidence>
<dbReference type="Proteomes" id="UP000192472">
    <property type="component" value="Unassembled WGS sequence"/>
</dbReference>
<feature type="signal peptide" evidence="1">
    <location>
        <begin position="1"/>
        <end position="24"/>
    </location>
</feature>
<dbReference type="OrthoDB" id="981501at2"/>
<dbReference type="Gene3D" id="1.25.40.10">
    <property type="entry name" value="Tetratricopeptide repeat domain"/>
    <property type="match status" value="1"/>
</dbReference>
<evidence type="ECO:0000313" key="3">
    <source>
        <dbReference type="Proteomes" id="UP000192472"/>
    </source>
</evidence>
<dbReference type="EMBL" id="FWYF01000002">
    <property type="protein sequence ID" value="SMD33746.1"/>
    <property type="molecule type" value="Genomic_DNA"/>
</dbReference>
<keyword evidence="3" id="KW-1185">Reference proteome</keyword>
<dbReference type="InterPro" id="IPR011990">
    <property type="entry name" value="TPR-like_helical_dom_sf"/>
</dbReference>
<dbReference type="AlphaFoldDB" id="A0A1W2GBT7"/>
<reference evidence="2 3" key="1">
    <citation type="submission" date="2017-04" db="EMBL/GenBank/DDBJ databases">
        <authorList>
            <person name="Afonso C.L."/>
            <person name="Miller P.J."/>
            <person name="Scott M.A."/>
            <person name="Spackman E."/>
            <person name="Goraichik I."/>
            <person name="Dimitrov K.M."/>
            <person name="Suarez D.L."/>
            <person name="Swayne D.E."/>
        </authorList>
    </citation>
    <scope>NUCLEOTIDE SEQUENCE [LARGE SCALE GENOMIC DNA]</scope>
    <source>
        <strain evidence="2 3">DSM 26133</strain>
    </source>
</reference>
<protein>
    <recommendedName>
        <fullName evidence="4">Tetratricopeptide repeat-containing protein</fullName>
    </recommendedName>
</protein>
<dbReference type="STRING" id="692418.SAMN04488029_1642"/>
<evidence type="ECO:0008006" key="4">
    <source>
        <dbReference type="Google" id="ProtNLM"/>
    </source>
</evidence>
<feature type="chain" id="PRO_5012438901" description="Tetratricopeptide repeat-containing protein" evidence="1">
    <location>
        <begin position="25"/>
        <end position="132"/>
    </location>
</feature>